<feature type="compositionally biased region" description="Basic and acidic residues" evidence="1">
    <location>
        <begin position="9"/>
        <end position="24"/>
    </location>
</feature>
<evidence type="ECO:0000256" key="1">
    <source>
        <dbReference type="SAM" id="MobiDB-lite"/>
    </source>
</evidence>
<dbReference type="EMBL" id="ACFH01000050">
    <property type="protein sequence ID" value="EEH66403.1"/>
    <property type="molecule type" value="Genomic_DNA"/>
</dbReference>
<dbReference type="RefSeq" id="WP_006547707.1">
    <property type="nucleotide sequence ID" value="NZ_DS999574.1"/>
</dbReference>
<dbReference type="HOGENOM" id="CLU_150093_0_0_11"/>
<comment type="caution">
    <text evidence="2">The sequence shown here is derived from an EMBL/GenBank/DDBJ whole genome shotgun (WGS) entry which is preliminary data.</text>
</comment>
<dbReference type="Pfam" id="PF25673">
    <property type="entry name" value="Terminase_7"/>
    <property type="match status" value="1"/>
</dbReference>
<dbReference type="InterPro" id="IPR057972">
    <property type="entry name" value="Terminase_7"/>
</dbReference>
<name>C0W4E6_9ACTO</name>
<feature type="region of interest" description="Disordered" evidence="1">
    <location>
        <begin position="1"/>
        <end position="41"/>
    </location>
</feature>
<dbReference type="eggNOG" id="ENOG50335XS">
    <property type="taxonomic scope" value="Bacteria"/>
</dbReference>
<evidence type="ECO:0008006" key="4">
    <source>
        <dbReference type="Google" id="ProtNLM"/>
    </source>
</evidence>
<dbReference type="STRING" id="103621.GCA_001067145_01372"/>
<gene>
    <name evidence="2" type="ORF">HMPREF0058_0740</name>
</gene>
<dbReference type="AlphaFoldDB" id="C0W4E6"/>
<dbReference type="Proteomes" id="UP000004778">
    <property type="component" value="Unassembled WGS sequence"/>
</dbReference>
<accession>C0W4E6</accession>
<proteinExistence type="predicted"/>
<evidence type="ECO:0000313" key="3">
    <source>
        <dbReference type="Proteomes" id="UP000004778"/>
    </source>
</evidence>
<dbReference type="OrthoDB" id="5149304at2"/>
<reference evidence="2 3" key="1">
    <citation type="submission" date="2009-01" db="EMBL/GenBank/DDBJ databases">
        <authorList>
            <person name="Qin X."/>
            <person name="Bachman B."/>
            <person name="Battles P."/>
            <person name="Bell A."/>
            <person name="Bess C."/>
            <person name="Bickham C."/>
            <person name="Chaboub L."/>
            <person name="Chen D."/>
            <person name="Coyle M."/>
            <person name="Deiros D.R."/>
            <person name="Dinh H."/>
            <person name="Forbes L."/>
            <person name="Fowler G."/>
            <person name="Francisco L."/>
            <person name="Fu Q."/>
            <person name="Gubbala S."/>
            <person name="Hale W."/>
            <person name="Han Y."/>
            <person name="Hemphill L."/>
            <person name="Highlander S.K."/>
            <person name="Hirani K."/>
            <person name="Hogues M."/>
            <person name="Jackson L."/>
            <person name="Jakkamsetti A."/>
            <person name="Javaid M."/>
            <person name="Jiang H."/>
            <person name="Korchina V."/>
            <person name="Kovar C."/>
            <person name="Lara F."/>
            <person name="Lee S."/>
            <person name="Mata R."/>
            <person name="Mathew T."/>
            <person name="Moen C."/>
            <person name="Morales K."/>
            <person name="Munidasa M."/>
            <person name="Nazareth L."/>
            <person name="Ngo R."/>
            <person name="Nguyen L."/>
            <person name="Okwuonu G."/>
            <person name="Ongeri F."/>
            <person name="Patil S."/>
            <person name="Petrosino J."/>
            <person name="Pham C."/>
            <person name="Pham P."/>
            <person name="Pu L.-L."/>
            <person name="Puazo M."/>
            <person name="Raj R."/>
            <person name="Reid J."/>
            <person name="Rouhana J."/>
            <person name="Saada N."/>
            <person name="Shang Y."/>
            <person name="Simmons D."/>
            <person name="Thornton R."/>
            <person name="Warren J."/>
            <person name="Weissenberger G."/>
            <person name="Zhang J."/>
            <person name="Zhang L."/>
            <person name="Zhou C."/>
            <person name="Zhu D."/>
            <person name="Muzny D."/>
            <person name="Worley K."/>
            <person name="Gibbs R."/>
        </authorList>
    </citation>
    <scope>NUCLEOTIDE SEQUENCE [LARGE SCALE GENOMIC DNA]</scope>
    <source>
        <strain evidence="2 3">DSM 15434</strain>
    </source>
</reference>
<evidence type="ECO:0000313" key="2">
    <source>
        <dbReference type="EMBL" id="EEH66403.1"/>
    </source>
</evidence>
<protein>
    <recommendedName>
        <fullName evidence="4">Terminase small subunit</fullName>
    </recommendedName>
</protein>
<keyword evidence="3" id="KW-1185">Reference proteome</keyword>
<sequence length="145" mass="16145">MGTRGPVPQRKEDLRGHRSKDELNKSVTRAPGADKVSVPKADPEWHPIAQRLWGALKKSGQARFYEPSDWALAYSLMEDLSRYKSGAKRSGQMLAAIMSGLSDLLVTEGDRRRVGIELSRPETGEPSESAGVVEMNEWRRRLQAG</sequence>
<organism evidence="2 3">
    <name type="scientific">Actinomyces urogenitalis DSM 15434</name>
    <dbReference type="NCBI Taxonomy" id="525246"/>
    <lineage>
        <taxon>Bacteria</taxon>
        <taxon>Bacillati</taxon>
        <taxon>Actinomycetota</taxon>
        <taxon>Actinomycetes</taxon>
        <taxon>Actinomycetales</taxon>
        <taxon>Actinomycetaceae</taxon>
        <taxon>Actinomyces</taxon>
    </lineage>
</organism>